<sequence>MRNGKVGQDVVVRVPIGTEIKEIFEEEEAEFVMVEDYNEEDIVGFDFEGEGEEVGSPQETVETASQRILADISISSAADPPAIVARGGRGGRGNFSLGSNNHHYEKGLPGEDRILEINLKTIADVGLVGLPNAGKSSFLTAVSNAHPRVAPFPFTTMNPYVGVIEFQDQSRVTVADIPGLIEGAHLNKGLGHQFLKHIVKSRILAMVVDFSNPEPWRDIKVLWRELDLFQEGLANKCKLVIANKADLLDGPTLIARINDTTANLYTLYNIPAIEILPVSALHGLAVTKVTARLGQLINS</sequence>
<dbReference type="InterPro" id="IPR036726">
    <property type="entry name" value="GTP1_OBG_dom_sf"/>
</dbReference>
<evidence type="ECO:0000256" key="1">
    <source>
        <dbReference type="ARBA" id="ARBA00007699"/>
    </source>
</evidence>
<dbReference type="PRINTS" id="PR00326">
    <property type="entry name" value="GTP1OBG"/>
</dbReference>
<dbReference type="PANTHER" id="PTHR11702:SF31">
    <property type="entry name" value="MITOCHONDRIAL RIBOSOME-ASSOCIATED GTPASE 2"/>
    <property type="match status" value="1"/>
</dbReference>
<evidence type="ECO:0000259" key="5">
    <source>
        <dbReference type="PROSITE" id="PS51883"/>
    </source>
</evidence>
<feature type="domain" description="Obg" evidence="5">
    <location>
        <begin position="1"/>
        <end position="122"/>
    </location>
</feature>
<feature type="domain" description="OBG-type G" evidence="4">
    <location>
        <begin position="123"/>
        <end position="298"/>
    </location>
</feature>
<reference evidence="6 7" key="1">
    <citation type="submission" date="2016-10" db="EMBL/GenBank/DDBJ databases">
        <title>The genome of Paramicrosporidium saccamoebae is the missing link in understanding Cryptomycota and Microsporidia evolution.</title>
        <authorList>
            <person name="Quandt C.A."/>
            <person name="Beaudet D."/>
            <person name="Corsaro D."/>
            <person name="Michel R."/>
            <person name="Corradi N."/>
            <person name="James T."/>
        </authorList>
    </citation>
    <scope>NUCLEOTIDE SEQUENCE [LARGE SCALE GENOMIC DNA]</scope>
    <source>
        <strain evidence="6 7">KSL3</strain>
    </source>
</reference>
<comment type="caution">
    <text evidence="6">The sequence shown here is derived from an EMBL/GenBank/DDBJ whole genome shotgun (WGS) entry which is preliminary data.</text>
</comment>
<evidence type="ECO:0000313" key="7">
    <source>
        <dbReference type="Proteomes" id="UP000240830"/>
    </source>
</evidence>
<protein>
    <submittedName>
        <fullName evidence="6">Obg family GTPase CgtA</fullName>
    </submittedName>
</protein>
<gene>
    <name evidence="6" type="ORF">PSACC_01313</name>
</gene>
<dbReference type="GO" id="GO:0005525">
    <property type="term" value="F:GTP binding"/>
    <property type="evidence" value="ECO:0007669"/>
    <property type="project" value="UniProtKB-KW"/>
</dbReference>
<dbReference type="SUPFAM" id="SSF82051">
    <property type="entry name" value="Obg GTP-binding protein N-terminal domain"/>
    <property type="match status" value="1"/>
</dbReference>
<dbReference type="SUPFAM" id="SSF52540">
    <property type="entry name" value="P-loop containing nucleoside triphosphate hydrolases"/>
    <property type="match status" value="1"/>
</dbReference>
<dbReference type="GO" id="GO:0005739">
    <property type="term" value="C:mitochondrion"/>
    <property type="evidence" value="ECO:0007669"/>
    <property type="project" value="TreeGrafter"/>
</dbReference>
<dbReference type="EMBL" id="MTSL01000097">
    <property type="protein sequence ID" value="PJF18890.1"/>
    <property type="molecule type" value="Genomic_DNA"/>
</dbReference>
<keyword evidence="7" id="KW-1185">Reference proteome</keyword>
<comment type="similarity">
    <text evidence="1">Belongs to the TRAFAC class OBG-HflX-like GTPase superfamily. OBG GTPase family.</text>
</comment>
<dbReference type="GO" id="GO:0042254">
    <property type="term" value="P:ribosome biogenesis"/>
    <property type="evidence" value="ECO:0007669"/>
    <property type="project" value="UniProtKB-UniRule"/>
</dbReference>
<dbReference type="GO" id="GO:0003924">
    <property type="term" value="F:GTPase activity"/>
    <property type="evidence" value="ECO:0007669"/>
    <property type="project" value="InterPro"/>
</dbReference>
<dbReference type="PROSITE" id="PS51883">
    <property type="entry name" value="OBG"/>
    <property type="match status" value="1"/>
</dbReference>
<dbReference type="InterPro" id="IPR031167">
    <property type="entry name" value="G_OBG"/>
</dbReference>
<dbReference type="GO" id="GO:0000287">
    <property type="term" value="F:magnesium ion binding"/>
    <property type="evidence" value="ECO:0007669"/>
    <property type="project" value="InterPro"/>
</dbReference>
<evidence type="ECO:0000313" key="6">
    <source>
        <dbReference type="EMBL" id="PJF18890.1"/>
    </source>
</evidence>
<dbReference type="InterPro" id="IPR027417">
    <property type="entry name" value="P-loop_NTPase"/>
</dbReference>
<dbReference type="AlphaFoldDB" id="A0A2H9TML0"/>
<accession>A0A2H9TML0</accession>
<dbReference type="InterPro" id="IPR045086">
    <property type="entry name" value="OBG_GTPase"/>
</dbReference>
<dbReference type="Gene3D" id="2.70.210.12">
    <property type="entry name" value="GTP1/OBG domain"/>
    <property type="match status" value="1"/>
</dbReference>
<dbReference type="PROSITE" id="PS51710">
    <property type="entry name" value="G_OBG"/>
    <property type="match status" value="1"/>
</dbReference>
<proteinExistence type="inferred from homology"/>
<dbReference type="PANTHER" id="PTHR11702">
    <property type="entry name" value="DEVELOPMENTALLY REGULATED GTP-BINDING PROTEIN-RELATED"/>
    <property type="match status" value="1"/>
</dbReference>
<evidence type="ECO:0000259" key="4">
    <source>
        <dbReference type="PROSITE" id="PS51710"/>
    </source>
</evidence>
<dbReference type="PIRSF" id="PIRSF002401">
    <property type="entry name" value="GTP_bd_Obg/CgtA"/>
    <property type="match status" value="1"/>
</dbReference>
<keyword evidence="2" id="KW-0547">Nucleotide-binding</keyword>
<name>A0A2H9TML0_9FUNG</name>
<dbReference type="InterPro" id="IPR006169">
    <property type="entry name" value="GTP1_OBG_dom"/>
</dbReference>
<dbReference type="InterPro" id="IPR006073">
    <property type="entry name" value="GTP-bd"/>
</dbReference>
<organism evidence="6 7">
    <name type="scientific">Paramicrosporidium saccamoebae</name>
    <dbReference type="NCBI Taxonomy" id="1246581"/>
    <lineage>
        <taxon>Eukaryota</taxon>
        <taxon>Fungi</taxon>
        <taxon>Fungi incertae sedis</taxon>
        <taxon>Cryptomycota</taxon>
        <taxon>Cryptomycota incertae sedis</taxon>
        <taxon>Paramicrosporidium</taxon>
    </lineage>
</organism>
<dbReference type="CDD" id="cd01898">
    <property type="entry name" value="Obg"/>
    <property type="match status" value="1"/>
</dbReference>
<evidence type="ECO:0000256" key="2">
    <source>
        <dbReference type="ARBA" id="ARBA00022741"/>
    </source>
</evidence>
<evidence type="ECO:0000256" key="3">
    <source>
        <dbReference type="ARBA" id="ARBA00023134"/>
    </source>
</evidence>
<dbReference type="Gene3D" id="3.40.50.300">
    <property type="entry name" value="P-loop containing nucleotide triphosphate hydrolases"/>
    <property type="match status" value="1"/>
</dbReference>
<keyword evidence="3" id="KW-0342">GTP-binding</keyword>
<dbReference type="Proteomes" id="UP000240830">
    <property type="component" value="Unassembled WGS sequence"/>
</dbReference>
<dbReference type="InterPro" id="IPR014100">
    <property type="entry name" value="GTP-bd_Obg/CgtA"/>
</dbReference>
<dbReference type="Pfam" id="PF01926">
    <property type="entry name" value="MMR_HSR1"/>
    <property type="match status" value="1"/>
</dbReference>
<dbReference type="OrthoDB" id="347018at2759"/>
<dbReference type="STRING" id="1246581.A0A2H9TML0"/>